<keyword evidence="3" id="KW-1185">Reference proteome</keyword>
<evidence type="ECO:0000256" key="1">
    <source>
        <dbReference type="SAM" id="MobiDB-lite"/>
    </source>
</evidence>
<feature type="region of interest" description="Disordered" evidence="1">
    <location>
        <begin position="143"/>
        <end position="182"/>
    </location>
</feature>
<organism evidence="2 3">
    <name type="scientific">Planomicrobium soli</name>
    <dbReference type="NCBI Taxonomy" id="1176648"/>
    <lineage>
        <taxon>Bacteria</taxon>
        <taxon>Bacillati</taxon>
        <taxon>Bacillota</taxon>
        <taxon>Bacilli</taxon>
        <taxon>Bacillales</taxon>
        <taxon>Caryophanaceae</taxon>
        <taxon>Planomicrobium</taxon>
    </lineage>
</organism>
<dbReference type="Pfam" id="PF09826">
    <property type="entry name" value="Beta_propel"/>
    <property type="match status" value="1"/>
</dbReference>
<dbReference type="Proteomes" id="UP000242682">
    <property type="component" value="Unassembled WGS sequence"/>
</dbReference>
<proteinExistence type="predicted"/>
<gene>
    <name evidence="2" type="ORF">B0H99_12223</name>
</gene>
<dbReference type="EMBL" id="PYAT01000022">
    <property type="protein sequence ID" value="PSL25072.1"/>
    <property type="molecule type" value="Genomic_DNA"/>
</dbReference>
<name>A0A2P8FTM2_9BACL</name>
<dbReference type="InterPro" id="IPR019198">
    <property type="entry name" value="Beta_propeller_containing"/>
</dbReference>
<accession>A0A2P8FTM2</accession>
<protein>
    <submittedName>
        <fullName evidence="2">Putative secreted protein with C-terminal beta-propeller domain</fullName>
    </submittedName>
</protein>
<comment type="caution">
    <text evidence="2">The sequence shown here is derived from an EMBL/GenBank/DDBJ whole genome shotgun (WGS) entry which is preliminary data.</text>
</comment>
<dbReference type="AlphaFoldDB" id="A0A2P8FTM2"/>
<evidence type="ECO:0000313" key="2">
    <source>
        <dbReference type="EMBL" id="PSL25072.1"/>
    </source>
</evidence>
<sequence length="707" mass="77618">MAAALIVVFGVAFAVMSDKVSVSASSIALADQGWSASFSSELHPDAIKKGNLYITDAMGNLVEAEMVLLENSKTINVPQLDVGDYKLHIKESAVKGGFLKSLTSKEISFAVQEELRKLSNAEELEAYFKQLMVLEKNSGQPGLFTNEGSVATEESSDSSSGSGSGGEDHSTTNNQVEGVDEGDMVKTDGSYIYAVSEAKVVITDVRNPEAMAVAKELAFKQEMYPQQLFLSDKVLVVLGSKYSAMPMEGDILEYRPQTVLTSVHLYNVEDPENPTLIREFGTEGNLTGARLTDGLLYFVTSVIPDYRVLEEPDNGEIRPHSYDTKRGEGLQPLPYEQIAILPGTMAASYSIITAIDLADPENNSVKTEGYLGGSEQLYMTKDRLYLTASAFMPISEEEKDKELGMSIWLPQQANTKIFKFALDEATVQFLASTEITGSLLNQFSMDEFDGYFRAVTTEGFAWDEAAPSKNHLFILDDKLKQVGSVEDLAPGERIYSARFMEDKAYMVTFKETDPLFVIDVSTPSSPKVLGELKIPGFSNYLHPLGENHLIGFGYDTKLEPVKDGEPRVVTGGMKISLFDVTDFSNPIEKDTEIIGGSGTYSTLQYDHKALFTHKDKNLFGFPVSLYSGSDSNYVEFEGAGAMIYTITPEGIDETANLLAGTDSAIEDWATGVQRILYVGDSLFTVSPTEIKSYNLETFEFENLLSYN</sequence>
<evidence type="ECO:0000313" key="3">
    <source>
        <dbReference type="Proteomes" id="UP000242682"/>
    </source>
</evidence>
<reference evidence="2 3" key="1">
    <citation type="submission" date="2018-03" db="EMBL/GenBank/DDBJ databases">
        <title>Genomic Encyclopedia of Type Strains, Phase III (KMG-III): the genomes of soil and plant-associated and newly described type strains.</title>
        <authorList>
            <person name="Whitman W."/>
        </authorList>
    </citation>
    <scope>NUCLEOTIDE SEQUENCE [LARGE SCALE GENOMIC DNA]</scope>
    <source>
        <strain evidence="2 3">CGMCC 1.12259</strain>
    </source>
</reference>